<dbReference type="CDD" id="cd02966">
    <property type="entry name" value="TlpA_like_family"/>
    <property type="match status" value="1"/>
</dbReference>
<keyword evidence="10" id="KW-1185">Reference proteome</keyword>
<dbReference type="Proteomes" id="UP001237156">
    <property type="component" value="Unassembled WGS sequence"/>
</dbReference>
<keyword evidence="4" id="KW-0479">Metal-binding</keyword>
<reference evidence="9 10" key="1">
    <citation type="submission" date="2023-04" db="EMBL/GenBank/DDBJ databases">
        <title>Ottowia paracancer sp. nov., isolated from human stomach.</title>
        <authorList>
            <person name="Song Y."/>
        </authorList>
    </citation>
    <scope>NUCLEOTIDE SEQUENCE [LARGE SCALE GENOMIC DNA]</scope>
    <source>
        <strain evidence="9 10">10c7w1</strain>
    </source>
</reference>
<evidence type="ECO:0000256" key="1">
    <source>
        <dbReference type="ARBA" id="ARBA00010996"/>
    </source>
</evidence>
<feature type="binding site" evidence="4">
    <location>
        <position position="57"/>
    </location>
    <ligand>
        <name>Cu cation</name>
        <dbReference type="ChEBI" id="CHEBI:23378"/>
    </ligand>
</feature>
<comment type="caution">
    <text evidence="9">The sequence shown here is derived from an EMBL/GenBank/DDBJ whole genome shotgun (WGS) entry which is preliminary data.</text>
</comment>
<dbReference type="PROSITE" id="PS51352">
    <property type="entry name" value="THIOREDOXIN_2"/>
    <property type="match status" value="1"/>
</dbReference>
<organism evidence="9 10">
    <name type="scientific">Ottowia cancrivicina</name>
    <dbReference type="NCBI Taxonomy" id="3040346"/>
    <lineage>
        <taxon>Bacteria</taxon>
        <taxon>Pseudomonadati</taxon>
        <taxon>Pseudomonadota</taxon>
        <taxon>Betaproteobacteria</taxon>
        <taxon>Burkholderiales</taxon>
        <taxon>Comamonadaceae</taxon>
        <taxon>Ottowia</taxon>
    </lineage>
</organism>
<evidence type="ECO:0000256" key="6">
    <source>
        <dbReference type="SAM" id="MobiDB-lite"/>
    </source>
</evidence>
<keyword evidence="7" id="KW-0732">Signal</keyword>
<sequence length="360" mass="38693">MNMLRKWMAVCLCIFGLWAGAAQARDITFDLRDANGPVTQKSYPGKYLLLAIGYTSCPDICPTTLYEYGLVMKALKNPDAIQPIFVTIDPVSDDVERLNTYTRFFDERIVGLTGEMKNIQALADQLGATFGYRMDGKKVDQPKPGMSYTVYHSALIYLIGPDRKLMDVFDYQIGAKGLTEALDKVLGDGKGGPAPKAAAPESDKQDAPQTAAPAVANGKAACALPAGFEAAKQAVALKDVMADAPADKVVLLNLWALWCAPCRTELPLLDKLAASQKDMKVQTLNLGDKEPDIATLFAKMGLKNLPQTRTQGSDVLQRLGAPGLPFTSLFVNGKMAAAKSGMIDKTDALAEYAKCAAASQ</sequence>
<evidence type="ECO:0000256" key="3">
    <source>
        <dbReference type="ARBA" id="ARBA00023284"/>
    </source>
</evidence>
<evidence type="ECO:0000256" key="7">
    <source>
        <dbReference type="SAM" id="SignalP"/>
    </source>
</evidence>
<feature type="chain" id="PRO_5043801276" evidence="7">
    <location>
        <begin position="25"/>
        <end position="360"/>
    </location>
</feature>
<evidence type="ECO:0000259" key="8">
    <source>
        <dbReference type="PROSITE" id="PS51352"/>
    </source>
</evidence>
<dbReference type="CDD" id="cd02968">
    <property type="entry name" value="SCO"/>
    <property type="match status" value="1"/>
</dbReference>
<name>A0AAW6RIS9_9BURK</name>
<feature type="region of interest" description="Disordered" evidence="6">
    <location>
        <begin position="189"/>
        <end position="211"/>
    </location>
</feature>
<dbReference type="GO" id="GO:0046872">
    <property type="term" value="F:metal ion binding"/>
    <property type="evidence" value="ECO:0007669"/>
    <property type="project" value="UniProtKB-KW"/>
</dbReference>
<dbReference type="SUPFAM" id="SSF52833">
    <property type="entry name" value="Thioredoxin-like"/>
    <property type="match status" value="2"/>
</dbReference>
<feature type="domain" description="Thioredoxin" evidence="8">
    <location>
        <begin position="201"/>
        <end position="358"/>
    </location>
</feature>
<keyword evidence="3" id="KW-0676">Redox-active center</keyword>
<feature type="signal peptide" evidence="7">
    <location>
        <begin position="1"/>
        <end position="24"/>
    </location>
</feature>
<feature type="binding site" evidence="4">
    <location>
        <position position="61"/>
    </location>
    <ligand>
        <name>Cu cation</name>
        <dbReference type="ChEBI" id="CHEBI:23378"/>
    </ligand>
</feature>
<feature type="disulfide bond" description="Redox-active" evidence="5">
    <location>
        <begin position="57"/>
        <end position="61"/>
    </location>
</feature>
<comment type="similarity">
    <text evidence="1">Belongs to the SCO1/2 family.</text>
</comment>
<keyword evidence="5" id="KW-1015">Disulfide bond</keyword>
<dbReference type="Pfam" id="PF00085">
    <property type="entry name" value="Thioredoxin"/>
    <property type="match status" value="1"/>
</dbReference>
<dbReference type="PANTHER" id="PTHR12151">
    <property type="entry name" value="ELECTRON TRANSPORT PROTIN SCO1/SENC FAMILY MEMBER"/>
    <property type="match status" value="1"/>
</dbReference>
<dbReference type="Gene3D" id="3.40.30.10">
    <property type="entry name" value="Glutaredoxin"/>
    <property type="match status" value="2"/>
</dbReference>
<dbReference type="PANTHER" id="PTHR12151:SF25">
    <property type="entry name" value="LINALOOL DEHYDRATASE_ISOMERASE DOMAIN-CONTAINING PROTEIN"/>
    <property type="match status" value="1"/>
</dbReference>
<dbReference type="InterPro" id="IPR013766">
    <property type="entry name" value="Thioredoxin_domain"/>
</dbReference>
<dbReference type="InterPro" id="IPR017937">
    <property type="entry name" value="Thioredoxin_CS"/>
</dbReference>
<dbReference type="GO" id="GO:0015036">
    <property type="term" value="F:disulfide oxidoreductase activity"/>
    <property type="evidence" value="ECO:0007669"/>
    <property type="project" value="UniProtKB-ARBA"/>
</dbReference>
<gene>
    <name evidence="9" type="ORF">QB898_00335</name>
</gene>
<proteinExistence type="inferred from homology"/>
<keyword evidence="2 4" id="KW-0186">Copper</keyword>
<dbReference type="PROSITE" id="PS00194">
    <property type="entry name" value="THIOREDOXIN_1"/>
    <property type="match status" value="1"/>
</dbReference>
<dbReference type="InterPro" id="IPR036249">
    <property type="entry name" value="Thioredoxin-like_sf"/>
</dbReference>
<evidence type="ECO:0000313" key="10">
    <source>
        <dbReference type="Proteomes" id="UP001237156"/>
    </source>
</evidence>
<dbReference type="InterPro" id="IPR003782">
    <property type="entry name" value="SCO1/SenC"/>
</dbReference>
<evidence type="ECO:0000256" key="2">
    <source>
        <dbReference type="ARBA" id="ARBA00023008"/>
    </source>
</evidence>
<dbReference type="RefSeq" id="WP_279523339.1">
    <property type="nucleotide sequence ID" value="NZ_JARVII010000001.1"/>
</dbReference>
<evidence type="ECO:0000313" key="9">
    <source>
        <dbReference type="EMBL" id="MDG9698181.1"/>
    </source>
</evidence>
<feature type="binding site" evidence="4">
    <location>
        <position position="152"/>
    </location>
    <ligand>
        <name>Cu cation</name>
        <dbReference type="ChEBI" id="CHEBI:23378"/>
    </ligand>
</feature>
<evidence type="ECO:0000256" key="4">
    <source>
        <dbReference type="PIRSR" id="PIRSR603782-1"/>
    </source>
</evidence>
<dbReference type="EMBL" id="JARVII010000001">
    <property type="protein sequence ID" value="MDG9698181.1"/>
    <property type="molecule type" value="Genomic_DNA"/>
</dbReference>
<dbReference type="Pfam" id="PF02630">
    <property type="entry name" value="SCO1-SenC"/>
    <property type="match status" value="1"/>
</dbReference>
<accession>A0AAW6RIS9</accession>
<dbReference type="AlphaFoldDB" id="A0AAW6RIS9"/>
<evidence type="ECO:0000256" key="5">
    <source>
        <dbReference type="PIRSR" id="PIRSR603782-2"/>
    </source>
</evidence>
<protein>
    <submittedName>
        <fullName evidence="9">SCO family protein</fullName>
    </submittedName>
</protein>